<protein>
    <submittedName>
        <fullName evidence="2">Uncharacterized protein</fullName>
    </submittedName>
</protein>
<dbReference type="AlphaFoldDB" id="A0A2M4AVW0"/>
<organism evidence="2">
    <name type="scientific">Anopheles triannulatus</name>
    <dbReference type="NCBI Taxonomy" id="58253"/>
    <lineage>
        <taxon>Eukaryota</taxon>
        <taxon>Metazoa</taxon>
        <taxon>Ecdysozoa</taxon>
        <taxon>Arthropoda</taxon>
        <taxon>Hexapoda</taxon>
        <taxon>Insecta</taxon>
        <taxon>Pterygota</taxon>
        <taxon>Neoptera</taxon>
        <taxon>Endopterygota</taxon>
        <taxon>Diptera</taxon>
        <taxon>Nematocera</taxon>
        <taxon>Culicoidea</taxon>
        <taxon>Culicidae</taxon>
        <taxon>Anophelinae</taxon>
        <taxon>Anopheles</taxon>
    </lineage>
</organism>
<accession>A0A2M4AVW0</accession>
<proteinExistence type="predicted"/>
<evidence type="ECO:0000256" key="1">
    <source>
        <dbReference type="SAM" id="MobiDB-lite"/>
    </source>
</evidence>
<feature type="region of interest" description="Disordered" evidence="1">
    <location>
        <begin position="70"/>
        <end position="181"/>
    </location>
</feature>
<feature type="compositionally biased region" description="Basic residues" evidence="1">
    <location>
        <begin position="136"/>
        <end position="149"/>
    </location>
</feature>
<reference evidence="2" key="1">
    <citation type="submission" date="2018-01" db="EMBL/GenBank/DDBJ databases">
        <title>An insight into the sialome of Amazonian anophelines.</title>
        <authorList>
            <person name="Ribeiro J.M."/>
            <person name="Scarpassa V."/>
            <person name="Calvo E."/>
        </authorList>
    </citation>
    <scope>NUCLEOTIDE SEQUENCE</scope>
    <source>
        <tissue evidence="2">Salivary glands</tissue>
    </source>
</reference>
<sequence length="181" mass="19644">MTFAAVAPTRTTTTAGTGIVRVTRRAKHLPPAISRRTSTNHLEPTTVRASPAAGHGVVRSNRVATVPHQNSINHRRAGNGTTGGRRRYGAGGGGGGGGLAVYYGGHVDNPISVKPNPTSPRSDEQQQEEEEEEQRRRKKTKHQQQHHQRQLQPPANHKWHGDDLTVDSADGEAAAVEQQRR</sequence>
<name>A0A2M4AVW0_9DIPT</name>
<feature type="compositionally biased region" description="Gly residues" evidence="1">
    <location>
        <begin position="89"/>
        <end position="99"/>
    </location>
</feature>
<dbReference type="EMBL" id="GGFK01011608">
    <property type="protein sequence ID" value="MBW44929.1"/>
    <property type="molecule type" value="Transcribed_RNA"/>
</dbReference>
<evidence type="ECO:0000313" key="2">
    <source>
        <dbReference type="EMBL" id="MBW44929.1"/>
    </source>
</evidence>